<evidence type="ECO:0000313" key="2">
    <source>
        <dbReference type="EMBL" id="KFD69955.1"/>
    </source>
</evidence>
<sequence>MSLFSDTMHGGLLAHRNWRIQARLNVVRPLVIDFIDHRSLWQRRPYVQARDSPFCRSVKEMAISREFAVAKNERSHVVNAASPIVANFETRKKGKGKSNDDPSAGKQRKGNETFKVAQYLLHSG</sequence>
<protein>
    <submittedName>
        <fullName evidence="2">Uncharacterized protein</fullName>
    </submittedName>
</protein>
<dbReference type="Proteomes" id="UP000030758">
    <property type="component" value="Unassembled WGS sequence"/>
</dbReference>
<evidence type="ECO:0000256" key="1">
    <source>
        <dbReference type="SAM" id="MobiDB-lite"/>
    </source>
</evidence>
<feature type="region of interest" description="Disordered" evidence="1">
    <location>
        <begin position="89"/>
        <end position="110"/>
    </location>
</feature>
<organism evidence="2">
    <name type="scientific">Trichuris suis</name>
    <name type="common">pig whipworm</name>
    <dbReference type="NCBI Taxonomy" id="68888"/>
    <lineage>
        <taxon>Eukaryota</taxon>
        <taxon>Metazoa</taxon>
        <taxon>Ecdysozoa</taxon>
        <taxon>Nematoda</taxon>
        <taxon>Enoplea</taxon>
        <taxon>Dorylaimia</taxon>
        <taxon>Trichinellida</taxon>
        <taxon>Trichuridae</taxon>
        <taxon>Trichuris</taxon>
    </lineage>
</organism>
<name>A0A085NKF9_9BILA</name>
<accession>A0A085NKF9</accession>
<dbReference type="EMBL" id="KL367491">
    <property type="protein sequence ID" value="KFD69955.1"/>
    <property type="molecule type" value="Genomic_DNA"/>
</dbReference>
<dbReference type="AlphaFoldDB" id="A0A085NKF9"/>
<proteinExistence type="predicted"/>
<reference evidence="2" key="1">
    <citation type="journal article" date="2014" name="Nat. Genet.">
        <title>Genome and transcriptome of the porcine whipworm Trichuris suis.</title>
        <authorList>
            <person name="Jex A.R."/>
            <person name="Nejsum P."/>
            <person name="Schwarz E.M."/>
            <person name="Hu L."/>
            <person name="Young N.D."/>
            <person name="Hall R.S."/>
            <person name="Korhonen P.K."/>
            <person name="Liao S."/>
            <person name="Thamsborg S."/>
            <person name="Xia J."/>
            <person name="Xu P."/>
            <person name="Wang S."/>
            <person name="Scheerlinck J.P."/>
            <person name="Hofmann A."/>
            <person name="Sternberg P.W."/>
            <person name="Wang J."/>
            <person name="Gasser R.B."/>
        </authorList>
    </citation>
    <scope>NUCLEOTIDE SEQUENCE [LARGE SCALE GENOMIC DNA]</scope>
    <source>
        <strain evidence="2">DCEP-RM93F</strain>
    </source>
</reference>
<gene>
    <name evidence="2" type="ORF">M514_17814</name>
</gene>